<dbReference type="RefSeq" id="WP_106196834.1">
    <property type="nucleotide sequence ID" value="NZ_PVTF01000025.1"/>
</dbReference>
<dbReference type="PANTHER" id="PTHR44688">
    <property type="entry name" value="DNA-BINDING TRANSCRIPTIONAL ACTIVATOR DEVR_DOSR"/>
    <property type="match status" value="1"/>
</dbReference>
<dbReference type="InterPro" id="IPR011990">
    <property type="entry name" value="TPR-like_helical_dom_sf"/>
</dbReference>
<organism evidence="6 7">
    <name type="scientific">Umezawaea tangerina</name>
    <dbReference type="NCBI Taxonomy" id="84725"/>
    <lineage>
        <taxon>Bacteria</taxon>
        <taxon>Bacillati</taxon>
        <taxon>Actinomycetota</taxon>
        <taxon>Actinomycetes</taxon>
        <taxon>Pseudonocardiales</taxon>
        <taxon>Pseudonocardiaceae</taxon>
        <taxon>Umezawaea</taxon>
    </lineage>
</organism>
<evidence type="ECO:0000313" key="6">
    <source>
        <dbReference type="EMBL" id="PRY29659.1"/>
    </source>
</evidence>
<feature type="region of interest" description="Disordered" evidence="4">
    <location>
        <begin position="749"/>
        <end position="772"/>
    </location>
</feature>
<dbReference type="EMBL" id="PVTF01000025">
    <property type="protein sequence ID" value="PRY29659.1"/>
    <property type="molecule type" value="Genomic_DNA"/>
</dbReference>
<feature type="compositionally biased region" description="Basic and acidic residues" evidence="4">
    <location>
        <begin position="749"/>
        <end position="758"/>
    </location>
</feature>
<gene>
    <name evidence="6" type="ORF">CLV43_1258</name>
</gene>
<dbReference type="PROSITE" id="PS50043">
    <property type="entry name" value="HTH_LUXR_2"/>
    <property type="match status" value="1"/>
</dbReference>
<dbReference type="Gene3D" id="1.25.40.10">
    <property type="entry name" value="Tetratricopeptide repeat domain"/>
    <property type="match status" value="1"/>
</dbReference>
<dbReference type="AlphaFoldDB" id="A0A2T0S8A9"/>
<evidence type="ECO:0000256" key="1">
    <source>
        <dbReference type="ARBA" id="ARBA00023015"/>
    </source>
</evidence>
<dbReference type="SUPFAM" id="SSF52540">
    <property type="entry name" value="P-loop containing nucleoside triphosphate hydrolases"/>
    <property type="match status" value="1"/>
</dbReference>
<accession>A0A2T0S8A9</accession>
<dbReference type="CDD" id="cd06170">
    <property type="entry name" value="LuxR_C_like"/>
    <property type="match status" value="1"/>
</dbReference>
<dbReference type="InterPro" id="IPR000792">
    <property type="entry name" value="Tscrpt_reg_LuxR_C"/>
</dbReference>
<dbReference type="OrthoDB" id="3656034at2"/>
<dbReference type="GO" id="GO:0006355">
    <property type="term" value="P:regulation of DNA-templated transcription"/>
    <property type="evidence" value="ECO:0007669"/>
    <property type="project" value="InterPro"/>
</dbReference>
<feature type="domain" description="HTH luxR-type" evidence="5">
    <location>
        <begin position="763"/>
        <end position="828"/>
    </location>
</feature>
<evidence type="ECO:0000259" key="5">
    <source>
        <dbReference type="PROSITE" id="PS50043"/>
    </source>
</evidence>
<comment type="caution">
    <text evidence="6">The sequence shown here is derived from an EMBL/GenBank/DDBJ whole genome shotgun (WGS) entry which is preliminary data.</text>
</comment>
<evidence type="ECO:0000313" key="7">
    <source>
        <dbReference type="Proteomes" id="UP000239494"/>
    </source>
</evidence>
<dbReference type="InterPro" id="IPR036388">
    <property type="entry name" value="WH-like_DNA-bd_sf"/>
</dbReference>
<keyword evidence="1" id="KW-0805">Transcription regulation</keyword>
<reference evidence="6 7" key="1">
    <citation type="submission" date="2018-03" db="EMBL/GenBank/DDBJ databases">
        <title>Genomic Encyclopedia of Archaeal and Bacterial Type Strains, Phase II (KMG-II): from individual species to whole genera.</title>
        <authorList>
            <person name="Goeker M."/>
        </authorList>
    </citation>
    <scope>NUCLEOTIDE SEQUENCE [LARGE SCALE GENOMIC DNA]</scope>
    <source>
        <strain evidence="6 7">DSM 44720</strain>
    </source>
</reference>
<sequence length="832" mass="88411">MSKVCGRARELDSVRRFLLAADAGSGGVFVIDGPPATGKTLLLHEAVRLARGQGLPVVLVSAASGDLFGGSSDVDAALADDRSALVAIDHAHLDPAGVLALLPKLRDRPLSLLMAMNGATAGPEVQRAVGARAEVVVVGPVDDSVVDEMAHELLGAVPHPDLRALIAGAGGNPRLVTELVEGLREEGQLELRGGVAHVRGGWLPQRVATLVRDRVDVLSAKATQLLRVAAVVGRSFLLHDVATMMSETTASLLLAVDEVLDSGLLVPVHERLEFPSDLVRRAVVESIPRSILHALRHDVAVLRPPFTVEPTARPPLPTDVGADVVHGVRTLAASGRLGSAIALARDTLAQRVSPTVAAELHCVLAGILLADGRPGDAVVETDHALTIPSLTGPLRGLAAAARLLGLYFANGSRVREHALSLLTVRDRDPSDADAVMAATVHSCLEWNAGNLTEGVYWGRESTKWPPTGPSAWWFAHTPVAYALKLAALGEFTEAEELLLGDGPDTDEAVTSGGPAARLIGRSRVLLQAGRLGEAQAAAQAGLAMAHDRGLRLLVPLASTVLGTVAIHRGEYDLAAEHVRRYRGDLAGGEAVLHSGQYDWVELLLAHAQGGPARAAELARLRVAEESSLRRMLIEEPGAAPWLVRLALTVSDSRLATTVLAGADDLAVNNPGYSSVSVSAAHAHGLVDRDIDAVLNSAGRHRHPWAKACANADLMVLFTDRGEPREAELHLAVARRILERMGADGEIARLRTKPDEPPHPHPTSTQDWHRLSEPERDIARLVGAGLTNRQVAKQLFLSPHTVNYHLRGIFRKLNINSRVELARLAHEQTTTRS</sequence>
<dbReference type="Proteomes" id="UP000239494">
    <property type="component" value="Unassembled WGS sequence"/>
</dbReference>
<name>A0A2T0S8A9_9PSEU</name>
<protein>
    <submittedName>
        <fullName evidence="6">Regulatory LuxR family protein</fullName>
    </submittedName>
</protein>
<keyword evidence="2" id="KW-0238">DNA-binding</keyword>
<dbReference type="InterPro" id="IPR027417">
    <property type="entry name" value="P-loop_NTPase"/>
</dbReference>
<evidence type="ECO:0000256" key="2">
    <source>
        <dbReference type="ARBA" id="ARBA00023125"/>
    </source>
</evidence>
<evidence type="ECO:0000256" key="3">
    <source>
        <dbReference type="ARBA" id="ARBA00023163"/>
    </source>
</evidence>
<evidence type="ECO:0000256" key="4">
    <source>
        <dbReference type="SAM" id="MobiDB-lite"/>
    </source>
</evidence>
<dbReference type="SMART" id="SM00421">
    <property type="entry name" value="HTH_LUXR"/>
    <property type="match status" value="1"/>
</dbReference>
<dbReference type="Gene3D" id="1.10.10.10">
    <property type="entry name" value="Winged helix-like DNA-binding domain superfamily/Winged helix DNA-binding domain"/>
    <property type="match status" value="1"/>
</dbReference>
<dbReference type="GO" id="GO:0003677">
    <property type="term" value="F:DNA binding"/>
    <property type="evidence" value="ECO:0007669"/>
    <property type="project" value="UniProtKB-KW"/>
</dbReference>
<dbReference type="PANTHER" id="PTHR44688:SF16">
    <property type="entry name" value="DNA-BINDING TRANSCRIPTIONAL ACTIVATOR DEVR_DOSR"/>
    <property type="match status" value="1"/>
</dbReference>
<dbReference type="PRINTS" id="PR00038">
    <property type="entry name" value="HTHLUXR"/>
</dbReference>
<dbReference type="Pfam" id="PF00196">
    <property type="entry name" value="GerE"/>
    <property type="match status" value="1"/>
</dbReference>
<dbReference type="SUPFAM" id="SSF46894">
    <property type="entry name" value="C-terminal effector domain of the bipartite response regulators"/>
    <property type="match status" value="1"/>
</dbReference>
<dbReference type="InterPro" id="IPR016032">
    <property type="entry name" value="Sig_transdc_resp-reg_C-effctor"/>
</dbReference>
<keyword evidence="3" id="KW-0804">Transcription</keyword>
<keyword evidence="7" id="KW-1185">Reference proteome</keyword>
<proteinExistence type="predicted"/>